<feature type="chain" id="PRO_5002059953" evidence="1">
    <location>
        <begin position="25"/>
        <end position="48"/>
    </location>
</feature>
<evidence type="ECO:0000313" key="2">
    <source>
        <dbReference type="EMBL" id="JAD37794.1"/>
    </source>
</evidence>
<accession>A0A0A8ZEF2</accession>
<evidence type="ECO:0000256" key="1">
    <source>
        <dbReference type="SAM" id="SignalP"/>
    </source>
</evidence>
<dbReference type="AlphaFoldDB" id="A0A0A8ZEF2"/>
<organism evidence="2">
    <name type="scientific">Arundo donax</name>
    <name type="common">Giant reed</name>
    <name type="synonym">Donax arundinaceus</name>
    <dbReference type="NCBI Taxonomy" id="35708"/>
    <lineage>
        <taxon>Eukaryota</taxon>
        <taxon>Viridiplantae</taxon>
        <taxon>Streptophyta</taxon>
        <taxon>Embryophyta</taxon>
        <taxon>Tracheophyta</taxon>
        <taxon>Spermatophyta</taxon>
        <taxon>Magnoliopsida</taxon>
        <taxon>Liliopsida</taxon>
        <taxon>Poales</taxon>
        <taxon>Poaceae</taxon>
        <taxon>PACMAD clade</taxon>
        <taxon>Arundinoideae</taxon>
        <taxon>Arundineae</taxon>
        <taxon>Arundo</taxon>
    </lineage>
</organism>
<reference evidence="2" key="1">
    <citation type="submission" date="2014-09" db="EMBL/GenBank/DDBJ databases">
        <authorList>
            <person name="Magalhaes I.L.F."/>
            <person name="Oliveira U."/>
            <person name="Santos F.R."/>
            <person name="Vidigal T.H.D.A."/>
            <person name="Brescovit A.D."/>
            <person name="Santos A.J."/>
        </authorList>
    </citation>
    <scope>NUCLEOTIDE SEQUENCE</scope>
    <source>
        <tissue evidence="2">Shoot tissue taken approximately 20 cm above the soil surface</tissue>
    </source>
</reference>
<name>A0A0A8ZEF2_ARUDO</name>
<keyword evidence="1" id="KW-0732">Signal</keyword>
<proteinExistence type="predicted"/>
<protein>
    <submittedName>
        <fullName evidence="2">Uncharacterized protein</fullName>
    </submittedName>
</protein>
<dbReference type="EMBL" id="GBRH01260101">
    <property type="protein sequence ID" value="JAD37794.1"/>
    <property type="molecule type" value="Transcribed_RNA"/>
</dbReference>
<sequence>MVMGLGMLSLLRWSTVIFLNRSQSNDVELWLEFSVFIKNVKVHEQFKI</sequence>
<reference evidence="2" key="2">
    <citation type="journal article" date="2015" name="Data Brief">
        <title>Shoot transcriptome of the giant reed, Arundo donax.</title>
        <authorList>
            <person name="Barrero R.A."/>
            <person name="Guerrero F.D."/>
            <person name="Moolhuijzen P."/>
            <person name="Goolsby J.A."/>
            <person name="Tidwell J."/>
            <person name="Bellgard S.E."/>
            <person name="Bellgard M.I."/>
        </authorList>
    </citation>
    <scope>NUCLEOTIDE SEQUENCE</scope>
    <source>
        <tissue evidence="2">Shoot tissue taken approximately 20 cm above the soil surface</tissue>
    </source>
</reference>
<feature type="signal peptide" evidence="1">
    <location>
        <begin position="1"/>
        <end position="24"/>
    </location>
</feature>